<dbReference type="Pfam" id="PF00990">
    <property type="entry name" value="GGDEF"/>
    <property type="match status" value="1"/>
</dbReference>
<dbReference type="AlphaFoldDB" id="A0A7V0Q6Q3"/>
<comment type="caution">
    <text evidence="2">The sequence shown here is derived from an EMBL/GenBank/DDBJ whole genome shotgun (WGS) entry which is preliminary data.</text>
</comment>
<dbReference type="GO" id="GO:0005886">
    <property type="term" value="C:plasma membrane"/>
    <property type="evidence" value="ECO:0007669"/>
    <property type="project" value="TreeGrafter"/>
</dbReference>
<name>A0A7V0Q6Q3_UNCW3</name>
<dbReference type="PANTHER" id="PTHR45138:SF9">
    <property type="entry name" value="DIGUANYLATE CYCLASE DGCM-RELATED"/>
    <property type="match status" value="1"/>
</dbReference>
<feature type="domain" description="GGDEF" evidence="1">
    <location>
        <begin position="9"/>
        <end position="52"/>
    </location>
</feature>
<dbReference type="InterPro" id="IPR029787">
    <property type="entry name" value="Nucleotide_cyclase"/>
</dbReference>
<organism evidence="2">
    <name type="scientific">candidate division WOR-3 bacterium</name>
    <dbReference type="NCBI Taxonomy" id="2052148"/>
    <lineage>
        <taxon>Bacteria</taxon>
        <taxon>Bacteria division WOR-3</taxon>
    </lineage>
</organism>
<gene>
    <name evidence="2" type="ORF">ENH14_04115</name>
</gene>
<protein>
    <submittedName>
        <fullName evidence="2">Diguanylate cyclase</fullName>
    </submittedName>
</protein>
<feature type="non-terminal residue" evidence="2">
    <location>
        <position position="52"/>
    </location>
</feature>
<sequence length="52" mass="6434">MQKNENFNIIDELTGLYNRRYLFLRLDEEIKRAKRKDGVFSLFLLDLDYFKM</sequence>
<dbReference type="InterPro" id="IPR000160">
    <property type="entry name" value="GGDEF_dom"/>
</dbReference>
<dbReference type="InterPro" id="IPR043128">
    <property type="entry name" value="Rev_trsase/Diguanyl_cyclase"/>
</dbReference>
<evidence type="ECO:0000259" key="1">
    <source>
        <dbReference type="Pfam" id="PF00990"/>
    </source>
</evidence>
<dbReference type="NCBIfam" id="TIGR00254">
    <property type="entry name" value="GGDEF"/>
    <property type="match status" value="1"/>
</dbReference>
<dbReference type="GO" id="GO:0052621">
    <property type="term" value="F:diguanylate cyclase activity"/>
    <property type="evidence" value="ECO:0007669"/>
    <property type="project" value="TreeGrafter"/>
</dbReference>
<dbReference type="Proteomes" id="UP000886381">
    <property type="component" value="Unassembled WGS sequence"/>
</dbReference>
<dbReference type="SUPFAM" id="SSF55073">
    <property type="entry name" value="Nucleotide cyclase"/>
    <property type="match status" value="1"/>
</dbReference>
<dbReference type="GO" id="GO:1902201">
    <property type="term" value="P:negative regulation of bacterial-type flagellum-dependent cell motility"/>
    <property type="evidence" value="ECO:0007669"/>
    <property type="project" value="TreeGrafter"/>
</dbReference>
<dbReference type="GO" id="GO:0043709">
    <property type="term" value="P:cell adhesion involved in single-species biofilm formation"/>
    <property type="evidence" value="ECO:0007669"/>
    <property type="project" value="TreeGrafter"/>
</dbReference>
<evidence type="ECO:0000313" key="2">
    <source>
        <dbReference type="EMBL" id="HDL60625.1"/>
    </source>
</evidence>
<reference evidence="2" key="1">
    <citation type="journal article" date="2020" name="mSystems">
        <title>Genome- and Community-Level Interaction Insights into Carbon Utilization and Element Cycling Functions of Hydrothermarchaeota in Hydrothermal Sediment.</title>
        <authorList>
            <person name="Zhou Z."/>
            <person name="Liu Y."/>
            <person name="Xu W."/>
            <person name="Pan J."/>
            <person name="Luo Z.H."/>
            <person name="Li M."/>
        </authorList>
    </citation>
    <scope>NUCLEOTIDE SEQUENCE [LARGE SCALE GENOMIC DNA]</scope>
    <source>
        <strain evidence="2">HyVt-28</strain>
    </source>
</reference>
<dbReference type="EMBL" id="DRDR01000182">
    <property type="protein sequence ID" value="HDL60625.1"/>
    <property type="molecule type" value="Genomic_DNA"/>
</dbReference>
<dbReference type="Gene3D" id="3.30.70.270">
    <property type="match status" value="1"/>
</dbReference>
<proteinExistence type="predicted"/>
<accession>A0A7V0Q6Q3</accession>
<dbReference type="PANTHER" id="PTHR45138">
    <property type="entry name" value="REGULATORY COMPONENTS OF SENSORY TRANSDUCTION SYSTEM"/>
    <property type="match status" value="1"/>
</dbReference>
<dbReference type="InterPro" id="IPR050469">
    <property type="entry name" value="Diguanylate_Cyclase"/>
</dbReference>